<name>A0A086ZHR7_9BIFI</name>
<accession>A0A086ZHR7</accession>
<keyword evidence="2 5" id="KW-0812">Transmembrane</keyword>
<proteinExistence type="predicted"/>
<evidence type="ECO:0000256" key="5">
    <source>
        <dbReference type="SAM" id="Phobius"/>
    </source>
</evidence>
<keyword evidence="3 5" id="KW-1133">Transmembrane helix</keyword>
<evidence type="ECO:0000256" key="1">
    <source>
        <dbReference type="ARBA" id="ARBA00022475"/>
    </source>
</evidence>
<feature type="transmembrane region" description="Helical" evidence="5">
    <location>
        <begin position="12"/>
        <end position="30"/>
    </location>
</feature>
<comment type="caution">
    <text evidence="6">The sequence shown here is derived from an EMBL/GenBank/DDBJ whole genome shotgun (WGS) entry which is preliminary data.</text>
</comment>
<dbReference type="Pfam" id="PF07457">
    <property type="entry name" value="DUF1516"/>
    <property type="match status" value="1"/>
</dbReference>
<evidence type="ECO:0000256" key="3">
    <source>
        <dbReference type="ARBA" id="ARBA00022989"/>
    </source>
</evidence>
<keyword evidence="4 5" id="KW-0472">Membrane</keyword>
<reference evidence="6 7" key="1">
    <citation type="submission" date="2014-03" db="EMBL/GenBank/DDBJ databases">
        <title>Genomics of Bifidobacteria.</title>
        <authorList>
            <person name="Ventura M."/>
            <person name="Milani C."/>
            <person name="Lugli G.A."/>
        </authorList>
    </citation>
    <scope>NUCLEOTIDE SEQUENCE [LARGE SCALE GENOMIC DNA]</scope>
    <source>
        <strain evidence="6 7">DSM 22767</strain>
    </source>
</reference>
<evidence type="ECO:0000313" key="7">
    <source>
        <dbReference type="Proteomes" id="UP000029096"/>
    </source>
</evidence>
<evidence type="ECO:0000256" key="4">
    <source>
        <dbReference type="ARBA" id="ARBA00023136"/>
    </source>
</evidence>
<gene>
    <name evidence="6" type="ORF">BBOH_0875</name>
</gene>
<feature type="transmembrane region" description="Helical" evidence="5">
    <location>
        <begin position="42"/>
        <end position="65"/>
    </location>
</feature>
<protein>
    <submittedName>
        <fullName evidence="6">Uncharacterized protein</fullName>
    </submittedName>
</protein>
<evidence type="ECO:0000256" key="2">
    <source>
        <dbReference type="ARBA" id="ARBA00022692"/>
    </source>
</evidence>
<evidence type="ECO:0000313" key="6">
    <source>
        <dbReference type="EMBL" id="KFI46067.1"/>
    </source>
</evidence>
<feature type="transmembrane region" description="Helical" evidence="5">
    <location>
        <begin position="104"/>
        <end position="128"/>
    </location>
</feature>
<keyword evidence="7" id="KW-1185">Reference proteome</keyword>
<sequence length="130" mass="14031">MIVRERIVVWSWMHLIVGVALVVAVAVGLFGPEKGAKICVMIARVCYVLIILSGVVMAVMSLMHGPLRHPVLLIVKIVLALVAIGLVEMGFARKKRDAVLAVDAWLPIVLIVVVVVLGFVLTGGFPILMK</sequence>
<dbReference type="STRING" id="1437606.BBOH_0875"/>
<feature type="transmembrane region" description="Helical" evidence="5">
    <location>
        <begin position="71"/>
        <end position="92"/>
    </location>
</feature>
<dbReference type="AlphaFoldDB" id="A0A086ZHR7"/>
<dbReference type="InterPro" id="IPR010899">
    <property type="entry name" value="UPF0344"/>
</dbReference>
<dbReference type="EMBL" id="JGYP01000002">
    <property type="protein sequence ID" value="KFI46067.1"/>
    <property type="molecule type" value="Genomic_DNA"/>
</dbReference>
<keyword evidence="1" id="KW-1003">Cell membrane</keyword>
<dbReference type="Proteomes" id="UP000029096">
    <property type="component" value="Unassembled WGS sequence"/>
</dbReference>
<dbReference type="eggNOG" id="ENOG5031SCP">
    <property type="taxonomic scope" value="Bacteria"/>
</dbReference>
<organism evidence="6 7">
    <name type="scientific">Bifidobacterium bohemicum DSM 22767</name>
    <dbReference type="NCBI Taxonomy" id="1437606"/>
    <lineage>
        <taxon>Bacteria</taxon>
        <taxon>Bacillati</taxon>
        <taxon>Actinomycetota</taxon>
        <taxon>Actinomycetes</taxon>
        <taxon>Bifidobacteriales</taxon>
        <taxon>Bifidobacteriaceae</taxon>
        <taxon>Bifidobacterium</taxon>
    </lineage>
</organism>